<dbReference type="EMBL" id="FNFU01000003">
    <property type="protein sequence ID" value="SDK14715.1"/>
    <property type="molecule type" value="Genomic_DNA"/>
</dbReference>
<dbReference type="STRING" id="386301.SAMN05216282_103107"/>
<sequence length="113" mass="13004">MPWWSWVLIWTGLGLALLGMLAWFGFTLFRKLMRTLRALEDLGGMVDLDPGPVESDAVRFTPAVFRSHQELSDAAQLQRAAAERRRQLRRDRLVQRSKLMTQTALTQRTDPHA</sequence>
<keyword evidence="3" id="KW-1185">Reference proteome</keyword>
<gene>
    <name evidence="2" type="ORF">SAMN05216282_103107</name>
</gene>
<evidence type="ECO:0000313" key="3">
    <source>
        <dbReference type="Proteomes" id="UP000198701"/>
    </source>
</evidence>
<dbReference type="OrthoDB" id="5119509at2"/>
<keyword evidence="1" id="KW-1133">Transmembrane helix</keyword>
<dbReference type="Proteomes" id="UP000198701">
    <property type="component" value="Unassembled WGS sequence"/>
</dbReference>
<protein>
    <submittedName>
        <fullName evidence="2">Uncharacterized protein</fullName>
    </submittedName>
</protein>
<proteinExistence type="predicted"/>
<dbReference type="RefSeq" id="WP_092321887.1">
    <property type="nucleotide sequence ID" value="NZ_FNFU01000003.1"/>
</dbReference>
<organism evidence="2 3">
    <name type="scientific">Cryobacterium psychrotolerans</name>
    <dbReference type="NCBI Taxonomy" id="386301"/>
    <lineage>
        <taxon>Bacteria</taxon>
        <taxon>Bacillati</taxon>
        <taxon>Actinomycetota</taxon>
        <taxon>Actinomycetes</taxon>
        <taxon>Micrococcales</taxon>
        <taxon>Microbacteriaceae</taxon>
        <taxon>Cryobacterium</taxon>
    </lineage>
</organism>
<feature type="transmembrane region" description="Helical" evidence="1">
    <location>
        <begin position="6"/>
        <end position="29"/>
    </location>
</feature>
<evidence type="ECO:0000256" key="1">
    <source>
        <dbReference type="SAM" id="Phobius"/>
    </source>
</evidence>
<reference evidence="2 3" key="1">
    <citation type="submission" date="2016-10" db="EMBL/GenBank/DDBJ databases">
        <authorList>
            <person name="de Groot N.N."/>
        </authorList>
    </citation>
    <scope>NUCLEOTIDE SEQUENCE [LARGE SCALE GENOMIC DNA]</scope>
    <source>
        <strain evidence="2 3">CGMCC 1.5382</strain>
    </source>
</reference>
<name>A0A1G8ZJZ7_9MICO</name>
<dbReference type="AlphaFoldDB" id="A0A1G8ZJZ7"/>
<accession>A0A1G8ZJZ7</accession>
<keyword evidence="1" id="KW-0472">Membrane</keyword>
<keyword evidence="1" id="KW-0812">Transmembrane</keyword>
<evidence type="ECO:0000313" key="2">
    <source>
        <dbReference type="EMBL" id="SDK14715.1"/>
    </source>
</evidence>